<reference evidence="2" key="1">
    <citation type="submission" date="2019-07" db="EMBL/GenBank/DDBJ databases">
        <title>Sequence of the Acinetobacter baumannii KL55 capsule biosynthesis gene cluster.</title>
        <authorList>
            <person name="Kenyon J.J."/>
            <person name="Hall R.M."/>
            <person name="Holt K.E."/>
            <person name="Baker S."/>
        </authorList>
    </citation>
    <scope>NUCLEOTIDE SEQUENCE</scope>
    <source>
        <strain evidence="2">BAL_204</strain>
        <strain evidence="3">BAL_309</strain>
    </source>
</reference>
<feature type="domain" description="Glycosyltransferase 2-like" evidence="1">
    <location>
        <begin position="14"/>
        <end position="115"/>
    </location>
</feature>
<accession>A0A6B9QJL2</accession>
<dbReference type="InterPro" id="IPR001173">
    <property type="entry name" value="Glyco_trans_2-like"/>
</dbReference>
<evidence type="ECO:0000259" key="1">
    <source>
        <dbReference type="Pfam" id="PF00535"/>
    </source>
</evidence>
<dbReference type="SUPFAM" id="SSF53448">
    <property type="entry name" value="Nucleotide-diphospho-sugar transferases"/>
    <property type="match status" value="1"/>
</dbReference>
<protein>
    <submittedName>
        <fullName evidence="2">Gtr79</fullName>
    </submittedName>
</protein>
<dbReference type="PANTHER" id="PTHR22916:SF3">
    <property type="entry name" value="UDP-GLCNAC:BETAGAL BETA-1,3-N-ACETYLGLUCOSAMINYLTRANSFERASE-LIKE PROTEIN 1"/>
    <property type="match status" value="1"/>
</dbReference>
<dbReference type="GO" id="GO:0016758">
    <property type="term" value="F:hexosyltransferase activity"/>
    <property type="evidence" value="ECO:0007669"/>
    <property type="project" value="UniProtKB-ARBA"/>
</dbReference>
<evidence type="ECO:0000313" key="3">
    <source>
        <dbReference type="EMBL" id="QHE90346.1"/>
    </source>
</evidence>
<organism evidence="2">
    <name type="scientific">Acinetobacter baumannii</name>
    <dbReference type="NCBI Taxonomy" id="470"/>
    <lineage>
        <taxon>Bacteria</taxon>
        <taxon>Pseudomonadati</taxon>
        <taxon>Pseudomonadota</taxon>
        <taxon>Gammaproteobacteria</taxon>
        <taxon>Moraxellales</taxon>
        <taxon>Moraxellaceae</taxon>
        <taxon>Acinetobacter</taxon>
        <taxon>Acinetobacter calcoaceticus/baumannii complex</taxon>
    </lineage>
</organism>
<dbReference type="CDD" id="cd04196">
    <property type="entry name" value="GT_2_like_d"/>
    <property type="match status" value="1"/>
</dbReference>
<dbReference type="RefSeq" id="WP_086266789.1">
    <property type="nucleotide sequence ID" value="NZ_JANBMY010000015.1"/>
</dbReference>
<dbReference type="Gene3D" id="3.90.550.10">
    <property type="entry name" value="Spore Coat Polysaccharide Biosynthesis Protein SpsA, Chain A"/>
    <property type="match status" value="1"/>
</dbReference>
<gene>
    <name evidence="2" type="primary">gtr79</name>
</gene>
<dbReference type="PANTHER" id="PTHR22916">
    <property type="entry name" value="GLYCOSYLTRANSFERASE"/>
    <property type="match status" value="1"/>
</dbReference>
<proteinExistence type="predicted"/>
<dbReference type="EMBL" id="MN148383">
    <property type="protein sequence ID" value="QHE90346.1"/>
    <property type="molecule type" value="Genomic_DNA"/>
</dbReference>
<dbReference type="Pfam" id="PF00535">
    <property type="entry name" value="Glycos_transf_2"/>
    <property type="match status" value="1"/>
</dbReference>
<sequence>MIEVSKVLEDRIDIALATYNGEKYITELLDSLDQQTYQNFIVHVCDDGSKDRTIAICEAHSLFKKGKLEIHEKTGGNGASRNFIRTLSYCKNPYIALCDQDDFWIPTKLEKMLVKTQHEEGSEKKPTLIFSDLQIVDEKLHILSPSYFAVSSKSNQCSTPFDFLLSNHVPGCTMMFNQSLKQVFEPIPQEFRMHDWWIILIAAFWGRVIYLDESLIQYRQHGNNTVGAVGMDKPTLIQKLRTVLLYKTILLKVDMVRKSFLPYIQQKEIQQEKLSLEQKKFIDLLQRRLPLSKRLQIFSKTVTGEDRLLSFLVWCLL</sequence>
<dbReference type="AlphaFoldDB" id="A0A6B9QJL2"/>
<dbReference type="InterPro" id="IPR029044">
    <property type="entry name" value="Nucleotide-diphossugar_trans"/>
</dbReference>
<evidence type="ECO:0000313" key="2">
    <source>
        <dbReference type="EMBL" id="QHE90303.1"/>
    </source>
</evidence>
<dbReference type="EMBL" id="MN148381">
    <property type="protein sequence ID" value="QHE90303.1"/>
    <property type="molecule type" value="Genomic_DNA"/>
</dbReference>
<name>A0A6B9QJL2_ACIBA</name>